<comment type="caution">
    <text evidence="1">The sequence shown here is derived from an EMBL/GenBank/DDBJ whole genome shotgun (WGS) entry which is preliminary data.</text>
</comment>
<name>A0A151NM64_ALLMI</name>
<protein>
    <submittedName>
        <fullName evidence="1">Uncharacterized protein</fullName>
    </submittedName>
</protein>
<reference evidence="1 2" key="1">
    <citation type="journal article" date="2012" name="Genome Biol.">
        <title>Sequencing three crocodilian genomes to illuminate the evolution of archosaurs and amniotes.</title>
        <authorList>
            <person name="St John J.A."/>
            <person name="Braun E.L."/>
            <person name="Isberg S.R."/>
            <person name="Miles L.G."/>
            <person name="Chong A.Y."/>
            <person name="Gongora J."/>
            <person name="Dalzell P."/>
            <person name="Moran C."/>
            <person name="Bed'hom B."/>
            <person name="Abzhanov A."/>
            <person name="Burgess S.C."/>
            <person name="Cooksey A.M."/>
            <person name="Castoe T.A."/>
            <person name="Crawford N.G."/>
            <person name="Densmore L.D."/>
            <person name="Drew J.C."/>
            <person name="Edwards S.V."/>
            <person name="Faircloth B.C."/>
            <person name="Fujita M.K."/>
            <person name="Greenwold M.J."/>
            <person name="Hoffmann F.G."/>
            <person name="Howard J.M."/>
            <person name="Iguchi T."/>
            <person name="Janes D.E."/>
            <person name="Khan S.Y."/>
            <person name="Kohno S."/>
            <person name="de Koning A.J."/>
            <person name="Lance S.L."/>
            <person name="McCarthy F.M."/>
            <person name="McCormack J.E."/>
            <person name="Merchant M.E."/>
            <person name="Peterson D.G."/>
            <person name="Pollock D.D."/>
            <person name="Pourmand N."/>
            <person name="Raney B.J."/>
            <person name="Roessler K.A."/>
            <person name="Sanford J.R."/>
            <person name="Sawyer R.H."/>
            <person name="Schmidt C.J."/>
            <person name="Triplett E.W."/>
            <person name="Tuberville T.D."/>
            <person name="Venegas-Anaya M."/>
            <person name="Howard J.T."/>
            <person name="Jarvis E.D."/>
            <person name="Guillette L.J.Jr."/>
            <person name="Glenn T.C."/>
            <person name="Green R.E."/>
            <person name="Ray D.A."/>
        </authorList>
    </citation>
    <scope>NUCLEOTIDE SEQUENCE [LARGE SCALE GENOMIC DNA]</scope>
    <source>
        <strain evidence="1">KSC_2009_1</strain>
    </source>
</reference>
<evidence type="ECO:0000313" key="1">
    <source>
        <dbReference type="EMBL" id="KYO37916.1"/>
    </source>
</evidence>
<organism evidence="1 2">
    <name type="scientific">Alligator mississippiensis</name>
    <name type="common">American alligator</name>
    <dbReference type="NCBI Taxonomy" id="8496"/>
    <lineage>
        <taxon>Eukaryota</taxon>
        <taxon>Metazoa</taxon>
        <taxon>Chordata</taxon>
        <taxon>Craniata</taxon>
        <taxon>Vertebrata</taxon>
        <taxon>Euteleostomi</taxon>
        <taxon>Archelosauria</taxon>
        <taxon>Archosauria</taxon>
        <taxon>Crocodylia</taxon>
        <taxon>Alligatoridae</taxon>
        <taxon>Alligatorinae</taxon>
        <taxon>Alligator</taxon>
    </lineage>
</organism>
<gene>
    <name evidence="1" type="ORF">Y1Q_0010351</name>
</gene>
<accession>A0A151NM64</accession>
<dbReference type="EMBL" id="AKHW03002566">
    <property type="protein sequence ID" value="KYO37916.1"/>
    <property type="molecule type" value="Genomic_DNA"/>
</dbReference>
<dbReference type="Proteomes" id="UP000050525">
    <property type="component" value="Unassembled WGS sequence"/>
</dbReference>
<sequence length="74" mass="7981">MRQGEDVEGQMATDQQATKYIPEAMGKNMAAEVQVGFARLVLVGHKRLIPNQGVRQWPIAAINGKPGASLRGHG</sequence>
<evidence type="ECO:0000313" key="2">
    <source>
        <dbReference type="Proteomes" id="UP000050525"/>
    </source>
</evidence>
<keyword evidence="2" id="KW-1185">Reference proteome</keyword>
<proteinExistence type="predicted"/>
<dbReference type="AlphaFoldDB" id="A0A151NM64"/>